<evidence type="ECO:0000313" key="3">
    <source>
        <dbReference type="EMBL" id="MDC8785190.1"/>
    </source>
</evidence>
<dbReference type="PROSITE" id="PS51257">
    <property type="entry name" value="PROKAR_LIPOPROTEIN"/>
    <property type="match status" value="1"/>
</dbReference>
<proteinExistence type="predicted"/>
<organism evidence="3 4">
    <name type="scientific">Roseateles koreensis</name>
    <dbReference type="NCBI Taxonomy" id="2987526"/>
    <lineage>
        <taxon>Bacteria</taxon>
        <taxon>Pseudomonadati</taxon>
        <taxon>Pseudomonadota</taxon>
        <taxon>Betaproteobacteria</taxon>
        <taxon>Burkholderiales</taxon>
        <taxon>Sphaerotilaceae</taxon>
        <taxon>Roseateles</taxon>
    </lineage>
</organism>
<name>A0ABT5KQJ1_9BURK</name>
<protein>
    <submittedName>
        <fullName evidence="3">BON domain-containing protein</fullName>
    </submittedName>
</protein>
<feature type="signal peptide" evidence="1">
    <location>
        <begin position="1"/>
        <end position="33"/>
    </location>
</feature>
<dbReference type="RefSeq" id="WP_273596300.1">
    <property type="nucleotide sequence ID" value="NZ_JAQQXS010000006.1"/>
</dbReference>
<dbReference type="Proteomes" id="UP001219862">
    <property type="component" value="Unassembled WGS sequence"/>
</dbReference>
<dbReference type="PROSITE" id="PS50914">
    <property type="entry name" value="BON"/>
    <property type="match status" value="1"/>
</dbReference>
<dbReference type="Pfam" id="PF04972">
    <property type="entry name" value="BON"/>
    <property type="match status" value="1"/>
</dbReference>
<dbReference type="InterPro" id="IPR014004">
    <property type="entry name" value="Transpt-assoc_nodulatn_dom_bac"/>
</dbReference>
<accession>A0ABT5KQJ1</accession>
<dbReference type="Gene3D" id="3.30.1340.30">
    <property type="match status" value="1"/>
</dbReference>
<comment type="caution">
    <text evidence="3">The sequence shown here is derived from an EMBL/GenBank/DDBJ whole genome shotgun (WGS) entry which is preliminary data.</text>
</comment>
<feature type="chain" id="PRO_5047137569" evidence="1">
    <location>
        <begin position="34"/>
        <end position="168"/>
    </location>
</feature>
<evidence type="ECO:0000313" key="4">
    <source>
        <dbReference type="Proteomes" id="UP001219862"/>
    </source>
</evidence>
<sequence>MTFKRGKLMRTQSPQSMRVLALAIIALSTAACSKEGEDARRPGKALDDGIARVEKQSDAVLADVKRGAAATERAASDAALEVKQAALEMRERVGNDLSDAGIVTTVKARLAAETMLTDAHINVDSTRGRLVLRGTVVDLGSIERARQIALAAPGVVVVDNQLVVQSKS</sequence>
<evidence type="ECO:0000256" key="1">
    <source>
        <dbReference type="SAM" id="SignalP"/>
    </source>
</evidence>
<keyword evidence="1" id="KW-0732">Signal</keyword>
<dbReference type="InterPro" id="IPR007055">
    <property type="entry name" value="BON_dom"/>
</dbReference>
<feature type="domain" description="BON" evidence="2">
    <location>
        <begin position="98"/>
        <end position="166"/>
    </location>
</feature>
<evidence type="ECO:0000259" key="2">
    <source>
        <dbReference type="PROSITE" id="PS50914"/>
    </source>
</evidence>
<dbReference type="SMART" id="SM00749">
    <property type="entry name" value="BON"/>
    <property type="match status" value="1"/>
</dbReference>
<gene>
    <name evidence="3" type="ORF">PRZ01_08305</name>
</gene>
<dbReference type="EMBL" id="JAQQXS010000006">
    <property type="protein sequence ID" value="MDC8785190.1"/>
    <property type="molecule type" value="Genomic_DNA"/>
</dbReference>
<keyword evidence="4" id="KW-1185">Reference proteome</keyword>
<reference evidence="3 4" key="1">
    <citation type="submission" date="2022-10" db="EMBL/GenBank/DDBJ databases">
        <title>paucibacter sp. hw8 Genome sequencing.</title>
        <authorList>
            <person name="Park S."/>
        </authorList>
    </citation>
    <scope>NUCLEOTIDE SEQUENCE [LARGE SCALE GENOMIC DNA]</scope>
    <source>
        <strain evidence="4">hw8</strain>
    </source>
</reference>